<accession>A0A6J4N6W2</accession>
<gene>
    <name evidence="9" type="ORF">AVDCRST_MAG47-1998</name>
</gene>
<keyword evidence="4 7" id="KW-0378">Hydrolase</keyword>
<evidence type="ECO:0000256" key="1">
    <source>
        <dbReference type="ARBA" id="ARBA00006040"/>
    </source>
</evidence>
<dbReference type="GO" id="GO:0006508">
    <property type="term" value="P:proteolysis"/>
    <property type="evidence" value="ECO:0007669"/>
    <property type="project" value="UniProtKB-KW"/>
</dbReference>
<dbReference type="Gene3D" id="1.20.1050.40">
    <property type="entry name" value="Endopeptidase. Chain P, domain 1"/>
    <property type="match status" value="1"/>
</dbReference>
<evidence type="ECO:0000256" key="4">
    <source>
        <dbReference type="ARBA" id="ARBA00022801"/>
    </source>
</evidence>
<evidence type="ECO:0000256" key="7">
    <source>
        <dbReference type="RuleBase" id="RU003435"/>
    </source>
</evidence>
<dbReference type="GO" id="GO:0006518">
    <property type="term" value="P:peptide metabolic process"/>
    <property type="evidence" value="ECO:0007669"/>
    <property type="project" value="TreeGrafter"/>
</dbReference>
<evidence type="ECO:0000313" key="9">
    <source>
        <dbReference type="EMBL" id="CAA9379137.1"/>
    </source>
</evidence>
<sequence>MTEAPAPLALPPADGYGPWLAERCDHHLDRVRDLVERFRGLSAAPALEVVEAWNDVTLALGNVFSAASLLSNVHPDEEVRTQAEAAEQDAHRLLTELSLDRSIYDVLAAVDPEPLDRQARRMLDKSLLDFRRSGVDRGDETRERLRRLAERQTEVGQTFSKNIRDGVGRLQVASDRLAGLPADFVESHPPGDDGLVGLTTEYPDYVPVMTFAEDRELRREMATAFLNRAWPHNDDVLRELLELRRENADVLGYADWPSYDAEVKMIGSGPAIPEFVERISALAQGSAERDFAVIRDRLRQDHPDASGVDAVDKAFYSEVVRRERFEVDAQEVRRYFDFAKVRRGLLEVTGRLFGLEYVELPDAPRWHDDVTAYDVVGDLDRTGEPRRLGRIYLDLHPRPGKYSHAAQFDLVAGVEGTQLPEGVLVCNFPKGLMEHGDVVTLFHEFGHLVHHVLGGRQKWARFSGVATEWDFVEAPSQMLEEWAWDHSVLATFATDEAGDPIPEELVARMRTAEEFGKGFLARTQMFYAAVSYRLHADVPDDLTAAVRELQGRYDLFGYVPETHFHASFGHLGGYTSAYYTYMWSLVIAKDLFSAFDSGDLFAPEVAHRYRDRVLAQGGSADAADLVADFLGRPYGFDAFEEWLST</sequence>
<dbReference type="GO" id="GO:0046872">
    <property type="term" value="F:metal ion binding"/>
    <property type="evidence" value="ECO:0007669"/>
    <property type="project" value="UniProtKB-UniRule"/>
</dbReference>
<name>A0A6J4N6W2_9ACTN</name>
<dbReference type="InterPro" id="IPR024079">
    <property type="entry name" value="MetalloPept_cat_dom_sf"/>
</dbReference>
<dbReference type="SUPFAM" id="SSF55486">
    <property type="entry name" value="Metalloproteases ('zincins'), catalytic domain"/>
    <property type="match status" value="1"/>
</dbReference>
<dbReference type="InterPro" id="IPR045090">
    <property type="entry name" value="Pept_M3A_M3B"/>
</dbReference>
<dbReference type="Pfam" id="PF01432">
    <property type="entry name" value="Peptidase_M3"/>
    <property type="match status" value="1"/>
</dbReference>
<organism evidence="9">
    <name type="scientific">uncultured Nocardioidaceae bacterium</name>
    <dbReference type="NCBI Taxonomy" id="253824"/>
    <lineage>
        <taxon>Bacteria</taxon>
        <taxon>Bacillati</taxon>
        <taxon>Actinomycetota</taxon>
        <taxon>Actinomycetes</taxon>
        <taxon>Propionibacteriales</taxon>
        <taxon>Nocardioidaceae</taxon>
        <taxon>environmental samples</taxon>
    </lineage>
</organism>
<proteinExistence type="inferred from homology"/>
<dbReference type="EC" id="3.4.24.15" evidence="9"/>
<dbReference type="PANTHER" id="PTHR11804:SF84">
    <property type="entry name" value="SACCHAROLYSIN"/>
    <property type="match status" value="1"/>
</dbReference>
<dbReference type="InterPro" id="IPR024080">
    <property type="entry name" value="Neurolysin/TOP_N"/>
</dbReference>
<comment type="similarity">
    <text evidence="1 7">Belongs to the peptidase M3 family.</text>
</comment>
<dbReference type="Gene3D" id="1.10.1370.10">
    <property type="entry name" value="Neurolysin, domain 3"/>
    <property type="match status" value="1"/>
</dbReference>
<dbReference type="CDD" id="cd06455">
    <property type="entry name" value="M3A_TOP"/>
    <property type="match status" value="1"/>
</dbReference>
<keyword evidence="3 7" id="KW-0479">Metal-binding</keyword>
<keyword evidence="2 7" id="KW-0645">Protease</keyword>
<evidence type="ECO:0000256" key="2">
    <source>
        <dbReference type="ARBA" id="ARBA00022670"/>
    </source>
</evidence>
<dbReference type="EMBL" id="CADCUK010000136">
    <property type="protein sequence ID" value="CAA9379137.1"/>
    <property type="molecule type" value="Genomic_DNA"/>
</dbReference>
<evidence type="ECO:0000256" key="3">
    <source>
        <dbReference type="ARBA" id="ARBA00022723"/>
    </source>
</evidence>
<evidence type="ECO:0000256" key="5">
    <source>
        <dbReference type="ARBA" id="ARBA00022833"/>
    </source>
</evidence>
<evidence type="ECO:0000256" key="6">
    <source>
        <dbReference type="ARBA" id="ARBA00023049"/>
    </source>
</evidence>
<evidence type="ECO:0000259" key="8">
    <source>
        <dbReference type="Pfam" id="PF01432"/>
    </source>
</evidence>
<dbReference type="AlphaFoldDB" id="A0A6J4N6W2"/>
<reference evidence="9" key="1">
    <citation type="submission" date="2020-02" db="EMBL/GenBank/DDBJ databases">
        <authorList>
            <person name="Meier V. D."/>
        </authorList>
    </citation>
    <scope>NUCLEOTIDE SEQUENCE</scope>
    <source>
        <strain evidence="9">AVDCRST_MAG47</strain>
    </source>
</reference>
<protein>
    <submittedName>
        <fullName evidence="9">Thimet oligopeptidase</fullName>
        <ecNumber evidence="9">3.4.24.15</ecNumber>
    </submittedName>
</protein>
<dbReference type="InterPro" id="IPR024077">
    <property type="entry name" value="Neurolysin/TOP_dom2"/>
</dbReference>
<feature type="domain" description="Peptidase M3A/M3B catalytic" evidence="8">
    <location>
        <begin position="209"/>
        <end position="641"/>
    </location>
</feature>
<comment type="cofactor">
    <cofactor evidence="7">
        <name>Zn(2+)</name>
        <dbReference type="ChEBI" id="CHEBI:29105"/>
    </cofactor>
    <text evidence="7">Binds 1 zinc ion.</text>
</comment>
<dbReference type="PANTHER" id="PTHR11804">
    <property type="entry name" value="PROTEASE M3 THIMET OLIGOPEPTIDASE-RELATED"/>
    <property type="match status" value="1"/>
</dbReference>
<dbReference type="GO" id="GO:0004222">
    <property type="term" value="F:metalloendopeptidase activity"/>
    <property type="evidence" value="ECO:0007669"/>
    <property type="project" value="InterPro"/>
</dbReference>
<dbReference type="InterPro" id="IPR001567">
    <property type="entry name" value="Pept_M3A_M3B_dom"/>
</dbReference>
<dbReference type="Gene3D" id="3.40.390.10">
    <property type="entry name" value="Collagenase (Catalytic Domain)"/>
    <property type="match status" value="1"/>
</dbReference>
<keyword evidence="6 7" id="KW-0482">Metalloprotease</keyword>
<keyword evidence="5 7" id="KW-0862">Zinc</keyword>